<feature type="compositionally biased region" description="Polar residues" evidence="1">
    <location>
        <begin position="315"/>
        <end position="328"/>
    </location>
</feature>
<feature type="compositionally biased region" description="Low complexity" evidence="1">
    <location>
        <begin position="22"/>
        <end position="35"/>
    </location>
</feature>
<evidence type="ECO:0000313" key="3">
    <source>
        <dbReference type="Proteomes" id="UP001549921"/>
    </source>
</evidence>
<feature type="compositionally biased region" description="Basic residues" evidence="1">
    <location>
        <begin position="41"/>
        <end position="50"/>
    </location>
</feature>
<name>A0ABD0SN43_LOXSC</name>
<sequence length="370" mass="41614">MSEQSESVFHESENVPPEPPSEDSSSSDSSEEGISSPPPNKRSRRSHRSRSPVERRDDPRIESLIAQVSFLTQYMGSLQPQMCHTQTTSNYLNNPSATQTPSLSLGELNTDFDNNKLTPQADKERLATLNRLQQFESPAWKGIRYKKTLQTFMATPGFTPLKVNDELCHLNTSKDYLASTEQVLAGLSNAVLEHRQMLQFGLQTIIDWASKSPEELNPNSLFDKISRTFGPETPIYKNSEQTMQIICGKRSECIEIRRDNVLKQVTNTNLKATLRNVPPSAEFLFSKDALLPIIQSLGGSQVWLNTPNYLKKPAPTSSIPSTSYQNRAIPNKKYQNSKFNKSQKKSKYNVNVKKNQPFRGGSGNNQDAQK</sequence>
<dbReference type="AlphaFoldDB" id="A0ABD0SN43"/>
<evidence type="ECO:0000256" key="1">
    <source>
        <dbReference type="SAM" id="MobiDB-lite"/>
    </source>
</evidence>
<comment type="caution">
    <text evidence="2">The sequence shown here is derived from an EMBL/GenBank/DDBJ whole genome shotgun (WGS) entry which is preliminary data.</text>
</comment>
<dbReference type="Proteomes" id="UP001549921">
    <property type="component" value="Unassembled WGS sequence"/>
</dbReference>
<reference evidence="2 3" key="1">
    <citation type="submission" date="2024-06" db="EMBL/GenBank/DDBJ databases">
        <title>A chromosome-level genome assembly of beet webworm, Loxostege sticticalis.</title>
        <authorList>
            <person name="Zhang Y."/>
        </authorList>
    </citation>
    <scope>NUCLEOTIDE SEQUENCE [LARGE SCALE GENOMIC DNA]</scope>
    <source>
        <strain evidence="2">AQ028</strain>
        <tissue evidence="2">Male pupae</tissue>
    </source>
</reference>
<feature type="region of interest" description="Disordered" evidence="1">
    <location>
        <begin position="310"/>
        <end position="370"/>
    </location>
</feature>
<feature type="compositionally biased region" description="Low complexity" evidence="1">
    <location>
        <begin position="331"/>
        <end position="340"/>
    </location>
</feature>
<proteinExistence type="predicted"/>
<accession>A0ABD0SN43</accession>
<gene>
    <name evidence="2" type="ORF">ABMA28_007891</name>
</gene>
<organism evidence="2 3">
    <name type="scientific">Loxostege sticticalis</name>
    <name type="common">Beet webworm moth</name>
    <dbReference type="NCBI Taxonomy" id="481309"/>
    <lineage>
        <taxon>Eukaryota</taxon>
        <taxon>Metazoa</taxon>
        <taxon>Ecdysozoa</taxon>
        <taxon>Arthropoda</taxon>
        <taxon>Hexapoda</taxon>
        <taxon>Insecta</taxon>
        <taxon>Pterygota</taxon>
        <taxon>Neoptera</taxon>
        <taxon>Endopterygota</taxon>
        <taxon>Lepidoptera</taxon>
        <taxon>Glossata</taxon>
        <taxon>Ditrysia</taxon>
        <taxon>Pyraloidea</taxon>
        <taxon>Crambidae</taxon>
        <taxon>Pyraustinae</taxon>
        <taxon>Loxostege</taxon>
    </lineage>
</organism>
<dbReference type="EMBL" id="JBEDNZ010000020">
    <property type="protein sequence ID" value="KAL0819871.1"/>
    <property type="molecule type" value="Genomic_DNA"/>
</dbReference>
<feature type="region of interest" description="Disordered" evidence="1">
    <location>
        <begin position="1"/>
        <end position="61"/>
    </location>
</feature>
<protein>
    <submittedName>
        <fullName evidence="2">Uncharacterized protein</fullName>
    </submittedName>
</protein>
<feature type="compositionally biased region" description="Basic and acidic residues" evidence="1">
    <location>
        <begin position="51"/>
        <end position="61"/>
    </location>
</feature>
<evidence type="ECO:0000313" key="2">
    <source>
        <dbReference type="EMBL" id="KAL0819871.1"/>
    </source>
</evidence>